<dbReference type="OrthoDB" id="3034217at2"/>
<gene>
    <name evidence="2" type="ordered locus">S70_14560</name>
</gene>
<dbReference type="Proteomes" id="UP000005012">
    <property type="component" value="Chromosome"/>
</dbReference>
<evidence type="ECO:0000313" key="3">
    <source>
        <dbReference type="Proteomes" id="UP000005012"/>
    </source>
</evidence>
<dbReference type="InterPro" id="IPR033469">
    <property type="entry name" value="CYTH-like_dom_sf"/>
</dbReference>
<dbReference type="KEGG" id="psi:S70_14560"/>
<protein>
    <recommendedName>
        <fullName evidence="1">CYTH domain-containing protein</fullName>
    </recommendedName>
</protein>
<dbReference type="AlphaFoldDB" id="A0A140NQ23"/>
<dbReference type="InterPro" id="IPR023577">
    <property type="entry name" value="CYTH_domain"/>
</dbReference>
<organism evidence="2 3">
    <name type="scientific">Providencia stuartii (strain MRSN 2154)</name>
    <dbReference type="NCBI Taxonomy" id="1157951"/>
    <lineage>
        <taxon>Bacteria</taxon>
        <taxon>Pseudomonadati</taxon>
        <taxon>Pseudomonadota</taxon>
        <taxon>Gammaproteobacteria</taxon>
        <taxon>Enterobacterales</taxon>
        <taxon>Morganellaceae</taxon>
        <taxon>Providencia</taxon>
    </lineage>
</organism>
<dbReference type="SMART" id="SM01118">
    <property type="entry name" value="CYTH"/>
    <property type="match status" value="1"/>
</dbReference>
<name>A0A140NQ23_PROSM</name>
<dbReference type="GO" id="GO:0046872">
    <property type="term" value="F:metal ion binding"/>
    <property type="evidence" value="ECO:0007669"/>
    <property type="project" value="TreeGrafter"/>
</dbReference>
<dbReference type="EMBL" id="CP003488">
    <property type="protein sequence ID" value="AFH94740.1"/>
    <property type="molecule type" value="Genomic_DNA"/>
</dbReference>
<evidence type="ECO:0000259" key="1">
    <source>
        <dbReference type="PROSITE" id="PS51707"/>
    </source>
</evidence>
<dbReference type="CDD" id="cd07756">
    <property type="entry name" value="CYTH-like_Pase_CHAD"/>
    <property type="match status" value="1"/>
</dbReference>
<proteinExistence type="predicted"/>
<dbReference type="PANTHER" id="PTHR39569">
    <property type="entry name" value="INORGANIC TRIPHOSPHATASE"/>
    <property type="match status" value="1"/>
</dbReference>
<dbReference type="PANTHER" id="PTHR39569:SF1">
    <property type="entry name" value="INORGANIC TRIPHOSPHATASE"/>
    <property type="match status" value="1"/>
</dbReference>
<accession>A0A140NQ23</accession>
<dbReference type="Pfam" id="PF01928">
    <property type="entry name" value="CYTH"/>
    <property type="match status" value="1"/>
</dbReference>
<dbReference type="GO" id="GO:0050355">
    <property type="term" value="F:inorganic triphosphate phosphatase activity"/>
    <property type="evidence" value="ECO:0007669"/>
    <property type="project" value="InterPro"/>
</dbReference>
<dbReference type="RefSeq" id="WP_004925160.1">
    <property type="nucleotide sequence ID" value="NC_017731.1"/>
</dbReference>
<dbReference type="SUPFAM" id="SSF55154">
    <property type="entry name" value="CYTH-like phosphatases"/>
    <property type="match status" value="1"/>
</dbReference>
<feature type="domain" description="CYTH" evidence="1">
    <location>
        <begin position="3"/>
        <end position="203"/>
    </location>
</feature>
<sequence length="320" mass="36854">MSHLEVELKLAAQTTAIEPVRQFLSTLSHQHTEPKKLTNIYFDTETRQLRQWDMGLRIRGCDGRYEMTIKTAGQVIGGLHQRPEYNVDIDAPELNLPAFPVEIWPEGTDVQQLQSQLQILFSTNFTREKWLVTFEDSEIEIVFDQGEISAGSRDLPIQEFELELKKGFVADVLNLAKKLADIDGLRLSSTSKAARGYSLMQTERAPLQQPETVFDYEQQPIEQALMHMQQLSQQHEAYWLADEAGAREGLDVFLRFVQAFLVHYRNSAPQFVQDIPLEQLRADLADDKLSAETFCYSSRWLKCKLAFTQWLIALKYTDIH</sequence>
<reference evidence="2 3" key="1">
    <citation type="journal article" date="2012" name="J. Bacteriol.">
        <title>Complete Genome Sequence of Providencia stuartii Clinical Isolate MRSN 2154.</title>
        <authorList>
            <person name="Clifford R.J."/>
            <person name="Hang J."/>
            <person name="Riley M.C."/>
            <person name="Onmus-Leone F."/>
            <person name="Kuschner R.A."/>
            <person name="Lesho E.P."/>
            <person name="Waterman P.E."/>
        </authorList>
    </citation>
    <scope>NUCLEOTIDE SEQUENCE [LARGE SCALE GENOMIC DNA]</scope>
    <source>
        <strain evidence="2 3">MRSN 2154</strain>
    </source>
</reference>
<reference evidence="3" key="2">
    <citation type="submission" date="2012-04" db="EMBL/GenBank/DDBJ databases">
        <title>Complete genome sequence of Providencia stuartii clinical isolate MRSN 2154.</title>
        <authorList>
            <person name="Clifford R.J."/>
            <person name="Hang J."/>
            <person name="Riley M.C."/>
            <person name="Onmus-Leone F."/>
            <person name="Kuschner R.A."/>
            <person name="Lesho E.P."/>
            <person name="Waterman P.E."/>
        </authorList>
    </citation>
    <scope>NUCLEOTIDE SEQUENCE [LARGE SCALE GENOMIC DNA]</scope>
    <source>
        <strain evidence="3">MRSN 2154</strain>
    </source>
</reference>
<dbReference type="PROSITE" id="PS51707">
    <property type="entry name" value="CYTH"/>
    <property type="match status" value="1"/>
</dbReference>
<evidence type="ECO:0000313" key="2">
    <source>
        <dbReference type="EMBL" id="AFH94740.1"/>
    </source>
</evidence>
<dbReference type="GeneID" id="93520541"/>
<dbReference type="Gene3D" id="2.40.320.10">
    <property type="entry name" value="Hypothetical Protein Pfu-838710-001"/>
    <property type="match status" value="1"/>
</dbReference>
<dbReference type="PATRIC" id="fig|1157951.4.peg.2930"/>
<dbReference type="InterPro" id="IPR039013">
    <property type="entry name" value="YgiF"/>
</dbReference>
<dbReference type="HOGENOM" id="CLU_040400_0_1_6"/>